<feature type="domain" description="SRCR" evidence="11">
    <location>
        <begin position="78"/>
        <end position="208"/>
    </location>
</feature>
<keyword evidence="3" id="KW-0732">Signal</keyword>
<sequence length="291" mass="32072">MWGTVCKDYFDDTDATVACRQLGYNSGKFAGAIGNGTGRIWLVNLGCSGNELTLGDCSSAGWSNENCVHNDDVGIECLNMNEGDLRINLKRLEIFHNNEWGGVCREEFNHTDAMVACRQLGYRECLDKKGSVMETKVTSLKANHVTRSGYVGGYDSYGGKKIWLAEVYCKGGERNLASCEHAEWGKKDCKYIVEIACHNEILGGYECSTKWACEYLVQIAAGVAAGSILTTVVFVLVCQYVASRMRTQNKDQPYSNTLNTDKPTGAYDGVVAFQNVSNDAKSEEEIYDIVE</sequence>
<evidence type="ECO:0000256" key="7">
    <source>
        <dbReference type="ARBA" id="ARBA00023157"/>
    </source>
</evidence>
<dbReference type="SMART" id="SM00202">
    <property type="entry name" value="SR"/>
    <property type="match status" value="2"/>
</dbReference>
<keyword evidence="2 10" id="KW-0812">Transmembrane</keyword>
<feature type="transmembrane region" description="Helical" evidence="10">
    <location>
        <begin position="215"/>
        <end position="242"/>
    </location>
</feature>
<protein>
    <submittedName>
        <fullName evidence="12">PRSS12</fullName>
        <ecNumber evidence="12">3.4.21.-</ecNumber>
    </submittedName>
</protein>
<evidence type="ECO:0000256" key="10">
    <source>
        <dbReference type="SAM" id="Phobius"/>
    </source>
</evidence>
<accession>A0A6J7ZVC3</accession>
<keyword evidence="13" id="KW-1185">Reference proteome</keyword>
<evidence type="ECO:0000256" key="5">
    <source>
        <dbReference type="ARBA" id="ARBA00022989"/>
    </source>
</evidence>
<dbReference type="GO" id="GO:0016020">
    <property type="term" value="C:membrane"/>
    <property type="evidence" value="ECO:0007669"/>
    <property type="project" value="UniProtKB-SubCell"/>
</dbReference>
<evidence type="ECO:0000259" key="11">
    <source>
        <dbReference type="PROSITE" id="PS50287"/>
    </source>
</evidence>
<gene>
    <name evidence="12" type="ORF">MCOR_313</name>
</gene>
<dbReference type="PANTHER" id="PTHR48071:SF18">
    <property type="entry name" value="DELETED IN MALIGNANT BRAIN TUMORS 1 PROTEIN-RELATED"/>
    <property type="match status" value="1"/>
</dbReference>
<dbReference type="Gene3D" id="3.10.250.10">
    <property type="entry name" value="SRCR-like domain"/>
    <property type="match status" value="2"/>
</dbReference>
<evidence type="ECO:0000256" key="6">
    <source>
        <dbReference type="ARBA" id="ARBA00023136"/>
    </source>
</evidence>
<dbReference type="InterPro" id="IPR001190">
    <property type="entry name" value="SRCR"/>
</dbReference>
<dbReference type="EMBL" id="CACVKT020000092">
    <property type="protein sequence ID" value="CAC5355803.1"/>
    <property type="molecule type" value="Genomic_DNA"/>
</dbReference>
<evidence type="ECO:0000313" key="13">
    <source>
        <dbReference type="Proteomes" id="UP000507470"/>
    </source>
</evidence>
<dbReference type="FunFam" id="3.10.250.10:FF:000016">
    <property type="entry name" value="Scavenger receptor cysteine-rich protein type 12"/>
    <property type="match status" value="1"/>
</dbReference>
<dbReference type="PROSITE" id="PS50287">
    <property type="entry name" value="SRCR_2"/>
    <property type="match status" value="2"/>
</dbReference>
<dbReference type="Proteomes" id="UP000507470">
    <property type="component" value="Unassembled WGS sequence"/>
</dbReference>
<dbReference type="AlphaFoldDB" id="A0A6J7ZVC3"/>
<dbReference type="PRINTS" id="PR00258">
    <property type="entry name" value="SPERACTRCPTR"/>
</dbReference>
<keyword evidence="5 10" id="KW-1133">Transmembrane helix</keyword>
<dbReference type="GO" id="GO:0016787">
    <property type="term" value="F:hydrolase activity"/>
    <property type="evidence" value="ECO:0007669"/>
    <property type="project" value="UniProtKB-KW"/>
</dbReference>
<reference evidence="12 13" key="1">
    <citation type="submission" date="2020-06" db="EMBL/GenBank/DDBJ databases">
        <authorList>
            <person name="Li R."/>
            <person name="Bekaert M."/>
        </authorList>
    </citation>
    <scope>NUCLEOTIDE SEQUENCE [LARGE SCALE GENOMIC DNA]</scope>
    <source>
        <strain evidence="13">wild</strain>
    </source>
</reference>
<dbReference type="OrthoDB" id="10066015at2759"/>
<feature type="disulfide bond" evidence="9">
    <location>
        <begin position="47"/>
        <end position="57"/>
    </location>
</feature>
<keyword evidence="12" id="KW-0378">Hydrolase</keyword>
<keyword evidence="6 10" id="KW-0472">Membrane</keyword>
<organism evidence="12 13">
    <name type="scientific">Mytilus coruscus</name>
    <name type="common">Sea mussel</name>
    <dbReference type="NCBI Taxonomy" id="42192"/>
    <lineage>
        <taxon>Eukaryota</taxon>
        <taxon>Metazoa</taxon>
        <taxon>Spiralia</taxon>
        <taxon>Lophotrochozoa</taxon>
        <taxon>Mollusca</taxon>
        <taxon>Bivalvia</taxon>
        <taxon>Autobranchia</taxon>
        <taxon>Pteriomorphia</taxon>
        <taxon>Mytilida</taxon>
        <taxon>Mytiloidea</taxon>
        <taxon>Mytilidae</taxon>
        <taxon>Mytilinae</taxon>
        <taxon>Mytilus</taxon>
    </lineage>
</organism>
<evidence type="ECO:0000256" key="9">
    <source>
        <dbReference type="PROSITE-ProRule" id="PRU00196"/>
    </source>
</evidence>
<dbReference type="Pfam" id="PF00530">
    <property type="entry name" value="SRCR"/>
    <property type="match status" value="2"/>
</dbReference>
<dbReference type="SUPFAM" id="SSF56487">
    <property type="entry name" value="SRCR-like"/>
    <property type="match status" value="2"/>
</dbReference>
<keyword evidence="4" id="KW-0677">Repeat</keyword>
<evidence type="ECO:0000256" key="4">
    <source>
        <dbReference type="ARBA" id="ARBA00022737"/>
    </source>
</evidence>
<evidence type="ECO:0000313" key="12">
    <source>
        <dbReference type="EMBL" id="CAC5355803.1"/>
    </source>
</evidence>
<evidence type="ECO:0000256" key="8">
    <source>
        <dbReference type="ARBA" id="ARBA00023180"/>
    </source>
</evidence>
<comment type="subcellular location">
    <subcellularLocation>
        <location evidence="1">Membrane</location>
        <topology evidence="1">Single-pass membrane protein</topology>
    </subcellularLocation>
</comment>
<evidence type="ECO:0000256" key="3">
    <source>
        <dbReference type="ARBA" id="ARBA00022729"/>
    </source>
</evidence>
<dbReference type="PANTHER" id="PTHR48071">
    <property type="entry name" value="SRCR DOMAIN-CONTAINING PROTEIN"/>
    <property type="match status" value="1"/>
</dbReference>
<dbReference type="InterPro" id="IPR036772">
    <property type="entry name" value="SRCR-like_dom_sf"/>
</dbReference>
<feature type="domain" description="SRCR" evidence="11">
    <location>
        <begin position="1"/>
        <end position="78"/>
    </location>
</feature>
<evidence type="ECO:0000256" key="2">
    <source>
        <dbReference type="ARBA" id="ARBA00022692"/>
    </source>
</evidence>
<name>A0A6J7ZVC3_MYTCO</name>
<keyword evidence="8" id="KW-0325">Glycoprotein</keyword>
<proteinExistence type="predicted"/>
<evidence type="ECO:0000256" key="1">
    <source>
        <dbReference type="ARBA" id="ARBA00004167"/>
    </source>
</evidence>
<comment type="caution">
    <text evidence="9">Lacks conserved residue(s) required for the propagation of feature annotation.</text>
</comment>
<feature type="disulfide bond" evidence="9">
    <location>
        <begin position="169"/>
        <end position="179"/>
    </location>
</feature>
<keyword evidence="7 9" id="KW-1015">Disulfide bond</keyword>
<dbReference type="EC" id="3.4.21.-" evidence="12"/>